<feature type="zinc finger region" description="C3H1-type" evidence="1">
    <location>
        <begin position="140"/>
        <end position="163"/>
    </location>
</feature>
<reference evidence="4" key="1">
    <citation type="submission" date="2024-02" db="EMBL/GenBank/DDBJ databases">
        <authorList>
            <consortium name="ELIXIR-Norway"/>
            <consortium name="Elixir Norway"/>
        </authorList>
    </citation>
    <scope>NUCLEOTIDE SEQUENCE</scope>
</reference>
<feature type="domain" description="C3H1-type" evidence="3">
    <location>
        <begin position="140"/>
        <end position="163"/>
    </location>
</feature>
<evidence type="ECO:0000259" key="3">
    <source>
        <dbReference type="PROSITE" id="PS50103"/>
    </source>
</evidence>
<dbReference type="PROSITE" id="PS50103">
    <property type="entry name" value="ZF_C3H1"/>
    <property type="match status" value="1"/>
</dbReference>
<accession>A0ABP0UVF1</accession>
<protein>
    <recommendedName>
        <fullName evidence="3">C3H1-type domain-containing protein</fullName>
    </recommendedName>
</protein>
<keyword evidence="1" id="KW-0863">Zinc-finger</keyword>
<evidence type="ECO:0000313" key="5">
    <source>
        <dbReference type="Proteomes" id="UP001497512"/>
    </source>
</evidence>
<keyword evidence="1" id="KW-0479">Metal-binding</keyword>
<dbReference type="Proteomes" id="UP001497512">
    <property type="component" value="Chromosome 6"/>
</dbReference>
<organism evidence="4 5">
    <name type="scientific">Sphagnum troendelagicum</name>
    <dbReference type="NCBI Taxonomy" id="128251"/>
    <lineage>
        <taxon>Eukaryota</taxon>
        <taxon>Viridiplantae</taxon>
        <taxon>Streptophyta</taxon>
        <taxon>Embryophyta</taxon>
        <taxon>Bryophyta</taxon>
        <taxon>Sphagnophytina</taxon>
        <taxon>Sphagnopsida</taxon>
        <taxon>Sphagnales</taxon>
        <taxon>Sphagnaceae</taxon>
        <taxon>Sphagnum</taxon>
    </lineage>
</organism>
<keyword evidence="5" id="KW-1185">Reference proteome</keyword>
<sequence length="173" mass="19208">MESSSELTGVTSWAKIIEPLTFEKRGGTTSLASGTADHLSQAPGDQGTAKPSVLSSEAEPFVPRRFPQIMPSKLYEAHQSNVMEYQDMMDKWSTVASFNDVTTPQLSTNIGALPSKNDLVLGETPSIGPHGLPLRPWEKECRDWETQMVCRHGPYCIFNHSWPPQSRSSHLQH</sequence>
<proteinExistence type="predicted"/>
<feature type="region of interest" description="Disordered" evidence="2">
    <location>
        <begin position="26"/>
        <end position="58"/>
    </location>
</feature>
<gene>
    <name evidence="4" type="ORF">CSSPTR1EN2_LOCUS19752</name>
</gene>
<dbReference type="EMBL" id="OZ019898">
    <property type="protein sequence ID" value="CAK9229476.1"/>
    <property type="molecule type" value="Genomic_DNA"/>
</dbReference>
<evidence type="ECO:0000313" key="4">
    <source>
        <dbReference type="EMBL" id="CAK9229476.1"/>
    </source>
</evidence>
<dbReference type="InterPro" id="IPR000571">
    <property type="entry name" value="Znf_CCCH"/>
</dbReference>
<name>A0ABP0UVF1_9BRYO</name>
<keyword evidence="1" id="KW-0862">Zinc</keyword>
<evidence type="ECO:0000256" key="1">
    <source>
        <dbReference type="PROSITE-ProRule" id="PRU00723"/>
    </source>
</evidence>
<evidence type="ECO:0000256" key="2">
    <source>
        <dbReference type="SAM" id="MobiDB-lite"/>
    </source>
</evidence>